<dbReference type="InterPro" id="IPR002219">
    <property type="entry name" value="PKC_DAG/PE"/>
</dbReference>
<dbReference type="AlphaFoldDB" id="A0A6A4SLE0"/>
<dbReference type="SUPFAM" id="SSF57889">
    <property type="entry name" value="Cysteine-rich domain"/>
    <property type="match status" value="1"/>
</dbReference>
<organism evidence="4 5">
    <name type="scientific">Scophthalmus maximus</name>
    <name type="common">Turbot</name>
    <name type="synonym">Psetta maxima</name>
    <dbReference type="NCBI Taxonomy" id="52904"/>
    <lineage>
        <taxon>Eukaryota</taxon>
        <taxon>Metazoa</taxon>
        <taxon>Chordata</taxon>
        <taxon>Craniata</taxon>
        <taxon>Vertebrata</taxon>
        <taxon>Euteleostomi</taxon>
        <taxon>Actinopterygii</taxon>
        <taxon>Neopterygii</taxon>
        <taxon>Teleostei</taxon>
        <taxon>Neoteleostei</taxon>
        <taxon>Acanthomorphata</taxon>
        <taxon>Carangaria</taxon>
        <taxon>Pleuronectiformes</taxon>
        <taxon>Pleuronectoidei</taxon>
        <taxon>Scophthalmidae</taxon>
        <taxon>Scophthalmus</taxon>
    </lineage>
</organism>
<accession>A0A6A4SLE0</accession>
<proteinExistence type="predicted"/>
<dbReference type="PANTHER" id="PTHR22968">
    <property type="entry name" value="PROTEIN KINASE C, MU"/>
    <property type="match status" value="1"/>
</dbReference>
<evidence type="ECO:0000256" key="1">
    <source>
        <dbReference type="ARBA" id="ARBA00022723"/>
    </source>
</evidence>
<dbReference type="EMBL" id="VEVO01000013">
    <property type="protein sequence ID" value="KAF0032670.1"/>
    <property type="molecule type" value="Genomic_DNA"/>
</dbReference>
<dbReference type="GO" id="GO:0016020">
    <property type="term" value="C:membrane"/>
    <property type="evidence" value="ECO:0007669"/>
    <property type="project" value="UniProtKB-SubCell"/>
</dbReference>
<dbReference type="FunFam" id="3.30.60.20:FF:000006">
    <property type="entry name" value="Protein kinase C"/>
    <property type="match status" value="1"/>
</dbReference>
<evidence type="ECO:0000256" key="2">
    <source>
        <dbReference type="ARBA" id="ARBA00022833"/>
    </source>
</evidence>
<dbReference type="InterPro" id="IPR046349">
    <property type="entry name" value="C1-like_sf"/>
</dbReference>
<gene>
    <name evidence="4" type="ORF">F2P81_014960</name>
</gene>
<dbReference type="GO" id="GO:0005829">
    <property type="term" value="C:cytosol"/>
    <property type="evidence" value="ECO:0007669"/>
    <property type="project" value="TreeGrafter"/>
</dbReference>
<dbReference type="PANTHER" id="PTHR22968:SF14">
    <property type="entry name" value="PROTEIN KINASE C"/>
    <property type="match status" value="1"/>
</dbReference>
<reference evidence="4 5" key="1">
    <citation type="submission" date="2019-06" db="EMBL/GenBank/DDBJ databases">
        <title>Draft genomes of female and male turbot (Scophthalmus maximus).</title>
        <authorList>
            <person name="Xu H."/>
            <person name="Xu X.-W."/>
            <person name="Shao C."/>
            <person name="Chen S."/>
        </authorList>
    </citation>
    <scope>NUCLEOTIDE SEQUENCE [LARGE SCALE GENOMIC DNA]</scope>
    <source>
        <strain evidence="4">Ysfricsl-2016a</strain>
        <tissue evidence="4">Blood</tissue>
    </source>
</reference>
<dbReference type="GO" id="GO:0035556">
    <property type="term" value="P:intracellular signal transduction"/>
    <property type="evidence" value="ECO:0007669"/>
    <property type="project" value="TreeGrafter"/>
</dbReference>
<sequence length="197" mass="22544">MADHLLHYNDSAGVGNRFARKGALRQKNVHEVKNHKFTARFFKQPTFCSHCTDFIWGFGKQGFQCQDSAVAAAGDKRNRHICPQSRKIAQRKKVKTSVLKRKRKKVRDKRTIPNGTCHPLDRLTNRSTQAWMQACGITRPISQALRRPVMRRVMLPFSAEYRFISNKDAEATLQLTDGSAAYKGQVFWLKPLDLNTA</sequence>
<dbReference type="PRINTS" id="PR00008">
    <property type="entry name" value="DAGPEDOMAIN"/>
</dbReference>
<dbReference type="GO" id="GO:0007200">
    <property type="term" value="P:phospholipase C-activating G protein-coupled receptor signaling pathway"/>
    <property type="evidence" value="ECO:0007669"/>
    <property type="project" value="TreeGrafter"/>
</dbReference>
<comment type="caution">
    <text evidence="4">The sequence shown here is derived from an EMBL/GenBank/DDBJ whole genome shotgun (WGS) entry which is preliminary data.</text>
</comment>
<dbReference type="Pfam" id="PF00130">
    <property type="entry name" value="C1_1"/>
    <property type="match status" value="1"/>
</dbReference>
<dbReference type="Proteomes" id="UP000438429">
    <property type="component" value="Unassembled WGS sequence"/>
</dbReference>
<keyword evidence="2" id="KW-0862">Zinc</keyword>
<dbReference type="GO" id="GO:0004674">
    <property type="term" value="F:protein serine/threonine kinase activity"/>
    <property type="evidence" value="ECO:0007669"/>
    <property type="project" value="UniProtKB-KW"/>
</dbReference>
<protein>
    <recommendedName>
        <fullName evidence="3">Phorbol-ester/DAG-type domain-containing protein</fullName>
    </recommendedName>
</protein>
<evidence type="ECO:0000313" key="5">
    <source>
        <dbReference type="Proteomes" id="UP000438429"/>
    </source>
</evidence>
<evidence type="ECO:0000313" key="4">
    <source>
        <dbReference type="EMBL" id="KAF0032670.1"/>
    </source>
</evidence>
<dbReference type="PROSITE" id="PS50081">
    <property type="entry name" value="ZF_DAG_PE_2"/>
    <property type="match status" value="1"/>
</dbReference>
<dbReference type="GO" id="GO:0008270">
    <property type="term" value="F:zinc ion binding"/>
    <property type="evidence" value="ECO:0007669"/>
    <property type="project" value="UniProtKB-KW"/>
</dbReference>
<dbReference type="InterPro" id="IPR020454">
    <property type="entry name" value="DAG/PE-bd"/>
</dbReference>
<name>A0A6A4SLE0_SCOMX</name>
<evidence type="ECO:0000259" key="3">
    <source>
        <dbReference type="PROSITE" id="PS50081"/>
    </source>
</evidence>
<feature type="domain" description="Phorbol-ester/DAG-type" evidence="3">
    <location>
        <begin position="34"/>
        <end position="66"/>
    </location>
</feature>
<keyword evidence="1" id="KW-0479">Metal-binding</keyword>
<dbReference type="Gene3D" id="3.30.60.20">
    <property type="match status" value="1"/>
</dbReference>